<evidence type="ECO:0000313" key="1">
    <source>
        <dbReference type="EMBL" id="KAJ8880515.1"/>
    </source>
</evidence>
<reference evidence="1 2" key="1">
    <citation type="submission" date="2023-02" db="EMBL/GenBank/DDBJ databases">
        <title>LHISI_Scaffold_Assembly.</title>
        <authorList>
            <person name="Stuart O.P."/>
            <person name="Cleave R."/>
            <person name="Magrath M.J.L."/>
            <person name="Mikheyev A.S."/>
        </authorList>
    </citation>
    <scope>NUCLEOTIDE SEQUENCE [LARGE SCALE GENOMIC DNA]</scope>
    <source>
        <strain evidence="1">Daus_M_001</strain>
        <tissue evidence="1">Leg muscle</tissue>
    </source>
</reference>
<evidence type="ECO:0000313" key="2">
    <source>
        <dbReference type="Proteomes" id="UP001159363"/>
    </source>
</evidence>
<dbReference type="EMBL" id="JARBHB010000006">
    <property type="protein sequence ID" value="KAJ8880515.1"/>
    <property type="molecule type" value="Genomic_DNA"/>
</dbReference>
<comment type="caution">
    <text evidence="1">The sequence shown here is derived from an EMBL/GenBank/DDBJ whole genome shotgun (WGS) entry which is preliminary data.</text>
</comment>
<name>A0ABQ9H886_9NEOP</name>
<keyword evidence="2" id="KW-1185">Reference proteome</keyword>
<sequence>MQQLASEVCEHRKIGEPDPIVPPASCVLHSLILAVANFLSAGHFSSAARSSITRNSATHSLSFTPGPEACLNIYSSHLRRLKLILEGGKNAFAKPHNVEKCTFFRSMYKELTKLRHIRRGCLQPRDLQLRNRNRVAPEYGATPECKDGRKLVDQRHLPVRFPHAKIRERPHWESNPIRLGRTWVINAELFIKFSIIAQRYRRHKNPRGPIFETVGIIMVAD</sequence>
<protein>
    <submittedName>
        <fullName evidence="1">Uncharacterized protein</fullName>
    </submittedName>
</protein>
<proteinExistence type="predicted"/>
<gene>
    <name evidence="1" type="ORF">PR048_016985</name>
</gene>
<accession>A0ABQ9H886</accession>
<organism evidence="1 2">
    <name type="scientific">Dryococelus australis</name>
    <dbReference type="NCBI Taxonomy" id="614101"/>
    <lineage>
        <taxon>Eukaryota</taxon>
        <taxon>Metazoa</taxon>
        <taxon>Ecdysozoa</taxon>
        <taxon>Arthropoda</taxon>
        <taxon>Hexapoda</taxon>
        <taxon>Insecta</taxon>
        <taxon>Pterygota</taxon>
        <taxon>Neoptera</taxon>
        <taxon>Polyneoptera</taxon>
        <taxon>Phasmatodea</taxon>
        <taxon>Verophasmatodea</taxon>
        <taxon>Anareolatae</taxon>
        <taxon>Phasmatidae</taxon>
        <taxon>Eurycanthinae</taxon>
        <taxon>Dryococelus</taxon>
    </lineage>
</organism>
<dbReference type="Proteomes" id="UP001159363">
    <property type="component" value="Chromosome 5"/>
</dbReference>